<dbReference type="RefSeq" id="WP_216243641.1">
    <property type="nucleotide sequence ID" value="NZ_JABACJ020000016.1"/>
</dbReference>
<accession>A0ABS6D6P3</accession>
<protein>
    <submittedName>
        <fullName evidence="1">Uncharacterized protein</fullName>
    </submittedName>
</protein>
<organism evidence="1 2">
    <name type="scientific">Faecalicatena faecalis</name>
    <dbReference type="NCBI Taxonomy" id="2726362"/>
    <lineage>
        <taxon>Bacteria</taxon>
        <taxon>Bacillati</taxon>
        <taxon>Bacillota</taxon>
        <taxon>Clostridia</taxon>
        <taxon>Lachnospirales</taxon>
        <taxon>Lachnospiraceae</taxon>
        <taxon>Faecalicatena</taxon>
    </lineage>
</organism>
<sequence length="92" mass="10760">MDKSIAGERPQFYFVFRNNELIGYMFLIGDTHKSRALPWIEINNLDKLPEPLMKIAIDTYRNAGDVTQATFHERVLEDYKKGVGHRKESDCR</sequence>
<reference evidence="1 2" key="1">
    <citation type="submission" date="2021-06" db="EMBL/GenBank/DDBJ databases">
        <title>Faecalicatena sp. nov. isolated from porcine feces.</title>
        <authorList>
            <person name="Oh B.S."/>
            <person name="Lee J.H."/>
        </authorList>
    </citation>
    <scope>NUCLEOTIDE SEQUENCE [LARGE SCALE GENOMIC DNA]</scope>
    <source>
        <strain evidence="1 2">AGMB00832</strain>
    </source>
</reference>
<proteinExistence type="predicted"/>
<dbReference type="EMBL" id="JABACJ020000016">
    <property type="protein sequence ID" value="MBU3877280.1"/>
    <property type="molecule type" value="Genomic_DNA"/>
</dbReference>
<name>A0ABS6D6P3_9FIRM</name>
<evidence type="ECO:0000313" key="1">
    <source>
        <dbReference type="EMBL" id="MBU3877280.1"/>
    </source>
</evidence>
<comment type="caution">
    <text evidence="1">The sequence shown here is derived from an EMBL/GenBank/DDBJ whole genome shotgun (WGS) entry which is preliminary data.</text>
</comment>
<evidence type="ECO:0000313" key="2">
    <source>
        <dbReference type="Proteomes" id="UP000723714"/>
    </source>
</evidence>
<keyword evidence="2" id="KW-1185">Reference proteome</keyword>
<gene>
    <name evidence="1" type="ORF">HGO97_015855</name>
</gene>
<dbReference type="Proteomes" id="UP000723714">
    <property type="component" value="Unassembled WGS sequence"/>
</dbReference>